<feature type="transmembrane region" description="Helical" evidence="4">
    <location>
        <begin position="378"/>
        <end position="400"/>
    </location>
</feature>
<dbReference type="PANTHER" id="PTHR23525:SF1">
    <property type="entry name" value="NODULIN-LIKE DOMAIN-CONTAINING PROTEIN"/>
    <property type="match status" value="1"/>
</dbReference>
<evidence type="ECO:0000256" key="2">
    <source>
        <dbReference type="ARBA" id="ARBA00022989"/>
    </source>
</evidence>
<feature type="transmembrane region" description="Helical" evidence="4">
    <location>
        <begin position="230"/>
        <end position="248"/>
    </location>
</feature>
<proteinExistence type="predicted"/>
<comment type="caution">
    <text evidence="6">The sequence shown here is derived from an EMBL/GenBank/DDBJ whole genome shotgun (WGS) entry which is preliminary data.</text>
</comment>
<feature type="transmembrane region" description="Helical" evidence="4">
    <location>
        <begin position="139"/>
        <end position="160"/>
    </location>
</feature>
<feature type="transmembrane region" description="Helical" evidence="4">
    <location>
        <begin position="260"/>
        <end position="279"/>
    </location>
</feature>
<evidence type="ECO:0000313" key="6">
    <source>
        <dbReference type="EMBL" id="RCK80017.1"/>
    </source>
</evidence>
<evidence type="ECO:0000313" key="7">
    <source>
        <dbReference type="Proteomes" id="UP000252355"/>
    </source>
</evidence>
<feature type="transmembrane region" description="Helical" evidence="4">
    <location>
        <begin position="80"/>
        <end position="96"/>
    </location>
</feature>
<dbReference type="Proteomes" id="UP000252355">
    <property type="component" value="Unassembled WGS sequence"/>
</dbReference>
<dbReference type="InterPro" id="IPR036259">
    <property type="entry name" value="MFS_trans_sf"/>
</dbReference>
<sequence length="415" mass="44766">MKSTYLLMVLTFSPALRRMLAAQCLVGLGSGIFAVLFNLYLKSGGYQEDAIGRLLALQSLAAALASIPMGWVADRTSRRTAYLIGLSAISSGYFLASQSLAVGPIVLAAIIAGCGQGAMMVAVQPFLQEHSHRRQRPYLFSMNFSLVLAMNVLSGFLAGWLPGFFRSSAWMGPMTEHRSLQLSLLAGAGFIFLAILPGVRLSRSGPRPPGGTPIDVAGEAARAWPLLTRFMMTSALIGAGAGMIVPYFNLYFRDWTGASIAQIGTVFALGQFGTAIGGISSPWLARRFGSARGVVLTQMLSLPFMAIMAWRHEFWLCALCFIFRGAFMNMSSPLRQETLMERIPPAFRARASAADSSAWNLAWAGSMFVSGGIIRHHGYAPCLAITFGCYLISSILYYIFFAGTYKCDGPSGGRC</sequence>
<dbReference type="Pfam" id="PF07690">
    <property type="entry name" value="MFS_1"/>
    <property type="match status" value="1"/>
</dbReference>
<accession>A0A367ZQA6</accession>
<protein>
    <submittedName>
        <fullName evidence="6">Permease</fullName>
    </submittedName>
</protein>
<evidence type="ECO:0000259" key="5">
    <source>
        <dbReference type="PROSITE" id="PS50850"/>
    </source>
</evidence>
<dbReference type="SUPFAM" id="SSF103473">
    <property type="entry name" value="MFS general substrate transporter"/>
    <property type="match status" value="1"/>
</dbReference>
<keyword evidence="2 4" id="KW-1133">Transmembrane helix</keyword>
<dbReference type="PROSITE" id="PS50850">
    <property type="entry name" value="MFS"/>
    <property type="match status" value="1"/>
</dbReference>
<dbReference type="AlphaFoldDB" id="A0A367ZQA6"/>
<feature type="transmembrane region" description="Helical" evidence="4">
    <location>
        <begin position="102"/>
        <end position="127"/>
    </location>
</feature>
<keyword evidence="1 4" id="KW-0812">Transmembrane</keyword>
<dbReference type="InterPro" id="IPR011701">
    <property type="entry name" value="MFS"/>
</dbReference>
<feature type="transmembrane region" description="Helical" evidence="4">
    <location>
        <begin position="180"/>
        <end position="199"/>
    </location>
</feature>
<feature type="transmembrane region" description="Helical" evidence="4">
    <location>
        <begin position="20"/>
        <end position="41"/>
    </location>
</feature>
<dbReference type="GO" id="GO:0022857">
    <property type="term" value="F:transmembrane transporter activity"/>
    <property type="evidence" value="ECO:0007669"/>
    <property type="project" value="InterPro"/>
</dbReference>
<name>A0A367ZQA6_9BACT</name>
<dbReference type="EMBL" id="QOQW01000009">
    <property type="protein sequence ID" value="RCK80017.1"/>
    <property type="molecule type" value="Genomic_DNA"/>
</dbReference>
<dbReference type="PANTHER" id="PTHR23525">
    <property type="entry name" value="TRANSPORTER, PUTATIVE-RELATED"/>
    <property type="match status" value="1"/>
</dbReference>
<evidence type="ECO:0000256" key="3">
    <source>
        <dbReference type="ARBA" id="ARBA00023136"/>
    </source>
</evidence>
<feature type="domain" description="Major facilitator superfamily (MFS) profile" evidence="5">
    <location>
        <begin position="15"/>
        <end position="406"/>
    </location>
</feature>
<organism evidence="6 7">
    <name type="scientific">Candidatus Ozemobacter sibiricus</name>
    <dbReference type="NCBI Taxonomy" id="2268124"/>
    <lineage>
        <taxon>Bacteria</taxon>
        <taxon>Candidatus Ozemobacteria</taxon>
        <taxon>Candidatus Ozemobacterales</taxon>
        <taxon>Candidatus Ozemobacteraceae</taxon>
        <taxon>Candidatus Ozemobacter</taxon>
    </lineage>
</organism>
<dbReference type="Gene3D" id="1.20.1250.20">
    <property type="entry name" value="MFS general substrate transporter like domains"/>
    <property type="match status" value="1"/>
</dbReference>
<feature type="transmembrane region" description="Helical" evidence="4">
    <location>
        <begin position="53"/>
        <end position="73"/>
    </location>
</feature>
<keyword evidence="3 4" id="KW-0472">Membrane</keyword>
<evidence type="ECO:0000256" key="1">
    <source>
        <dbReference type="ARBA" id="ARBA00022692"/>
    </source>
</evidence>
<reference evidence="6 7" key="1">
    <citation type="submission" date="2018-05" db="EMBL/GenBank/DDBJ databases">
        <title>A metagenomic window into the 2 km-deep terrestrial subsurface aquifer revealed taxonomically and functionally diverse microbial community comprising novel uncultured bacterial lineages.</title>
        <authorList>
            <person name="Kadnikov V.V."/>
            <person name="Mardanov A.V."/>
            <person name="Beletsky A.V."/>
            <person name="Banks D."/>
            <person name="Pimenov N.V."/>
            <person name="Frank Y.A."/>
            <person name="Karnachuk O.V."/>
            <person name="Ravin N.V."/>
        </authorList>
    </citation>
    <scope>NUCLEOTIDE SEQUENCE [LARGE SCALE GENOMIC DNA]</scope>
    <source>
        <strain evidence="6">BY5</strain>
    </source>
</reference>
<evidence type="ECO:0000256" key="4">
    <source>
        <dbReference type="SAM" id="Phobius"/>
    </source>
</evidence>
<gene>
    <name evidence="6" type="ORF">OZSIB_3886</name>
</gene>
<dbReference type="InterPro" id="IPR020846">
    <property type="entry name" value="MFS_dom"/>
</dbReference>